<dbReference type="EC" id="1.1.1.49" evidence="7"/>
<comment type="function">
    <text evidence="7">Catalyzes the oxidation of glucose 6-phosphate to 6-phosphogluconolactone.</text>
</comment>
<dbReference type="GO" id="GO:0004345">
    <property type="term" value="F:glucose-6-phosphate dehydrogenase activity"/>
    <property type="evidence" value="ECO:0007669"/>
    <property type="project" value="UniProtKB-UniRule"/>
</dbReference>
<organism evidence="10 11">
    <name type="scientific">Microlunatus soli</name>
    <dbReference type="NCBI Taxonomy" id="630515"/>
    <lineage>
        <taxon>Bacteria</taxon>
        <taxon>Bacillati</taxon>
        <taxon>Actinomycetota</taxon>
        <taxon>Actinomycetes</taxon>
        <taxon>Propionibacteriales</taxon>
        <taxon>Propionibacteriaceae</taxon>
        <taxon>Microlunatus</taxon>
    </lineage>
</organism>
<dbReference type="PANTHER" id="PTHR23429">
    <property type="entry name" value="GLUCOSE-6-PHOSPHATE 1-DEHYDROGENASE G6PD"/>
    <property type="match status" value="1"/>
</dbReference>
<feature type="active site" description="Proton acceptor" evidence="7">
    <location>
        <position position="252"/>
    </location>
</feature>
<dbReference type="Proteomes" id="UP000199103">
    <property type="component" value="Chromosome I"/>
</dbReference>
<dbReference type="GO" id="GO:0050661">
    <property type="term" value="F:NADP binding"/>
    <property type="evidence" value="ECO:0007669"/>
    <property type="project" value="UniProtKB-UniRule"/>
</dbReference>
<evidence type="ECO:0000313" key="10">
    <source>
        <dbReference type="EMBL" id="SDS18954.1"/>
    </source>
</evidence>
<evidence type="ECO:0000259" key="9">
    <source>
        <dbReference type="Pfam" id="PF02781"/>
    </source>
</evidence>
<keyword evidence="11" id="KW-1185">Reference proteome</keyword>
<dbReference type="InterPro" id="IPR001282">
    <property type="entry name" value="G6P_DH"/>
</dbReference>
<feature type="binding site" evidence="7">
    <location>
        <position position="160"/>
    </location>
    <ligand>
        <name>NADP(+)</name>
        <dbReference type="ChEBI" id="CHEBI:58349"/>
    </ligand>
</feature>
<dbReference type="Gene3D" id="3.40.50.720">
    <property type="entry name" value="NAD(P)-binding Rossmann-like Domain"/>
    <property type="match status" value="1"/>
</dbReference>
<evidence type="ECO:0000256" key="4">
    <source>
        <dbReference type="ARBA" id="ARBA00022857"/>
    </source>
</evidence>
<feature type="domain" description="Glucose-6-phosphate dehydrogenase NAD-binding" evidence="8">
    <location>
        <begin position="20"/>
        <end position="199"/>
    </location>
</feature>
<feature type="binding site" evidence="7">
    <location>
        <position position="190"/>
    </location>
    <ligand>
        <name>substrate</name>
    </ligand>
</feature>
<feature type="binding site" evidence="7">
    <location>
        <position position="247"/>
    </location>
    <ligand>
        <name>substrate</name>
    </ligand>
</feature>
<dbReference type="Gene3D" id="3.30.360.10">
    <property type="entry name" value="Dihydrodipicolinate Reductase, domain 2"/>
    <property type="match status" value="1"/>
</dbReference>
<dbReference type="Pfam" id="PF00479">
    <property type="entry name" value="G6PD_N"/>
    <property type="match status" value="1"/>
</dbReference>
<protein>
    <recommendedName>
        <fullName evidence="7">Glucose-6-phosphate 1-dehydrogenase</fullName>
        <shortName evidence="7">G6PD</shortName>
        <ecNumber evidence="7">1.1.1.49</ecNumber>
    </recommendedName>
</protein>
<dbReference type="UniPathway" id="UPA00115">
    <property type="reaction ID" value="UER00408"/>
</dbReference>
<evidence type="ECO:0000259" key="8">
    <source>
        <dbReference type="Pfam" id="PF00479"/>
    </source>
</evidence>
<keyword evidence="5 7" id="KW-0560">Oxidoreductase</keyword>
<evidence type="ECO:0000256" key="1">
    <source>
        <dbReference type="ARBA" id="ARBA00004937"/>
    </source>
</evidence>
<keyword evidence="4 7" id="KW-0521">NADP</keyword>
<comment type="caution">
    <text evidence="7">Lacks conserved residue(s) required for the propagation of feature annotation.</text>
</comment>
<gene>
    <name evidence="7" type="primary">zwf</name>
    <name evidence="10" type="ORF">SAMN04489812_1154</name>
</gene>
<dbReference type="Pfam" id="PF02781">
    <property type="entry name" value="G6PD_C"/>
    <property type="match status" value="1"/>
</dbReference>
<dbReference type="GO" id="GO:0009051">
    <property type="term" value="P:pentose-phosphate shunt, oxidative branch"/>
    <property type="evidence" value="ECO:0007669"/>
    <property type="project" value="TreeGrafter"/>
</dbReference>
<comment type="similarity">
    <text evidence="2 7">Belongs to the glucose-6-phosphate dehydrogenase family.</text>
</comment>
<accession>A0A1H1Q6F5</accession>
<dbReference type="EMBL" id="LT629772">
    <property type="protein sequence ID" value="SDS18954.1"/>
    <property type="molecule type" value="Genomic_DNA"/>
</dbReference>
<evidence type="ECO:0000256" key="3">
    <source>
        <dbReference type="ARBA" id="ARBA00022526"/>
    </source>
</evidence>
<dbReference type="InterPro" id="IPR036291">
    <property type="entry name" value="NAD(P)-bd_dom_sf"/>
</dbReference>
<evidence type="ECO:0000256" key="5">
    <source>
        <dbReference type="ARBA" id="ARBA00023002"/>
    </source>
</evidence>
<dbReference type="RefSeq" id="WP_091521234.1">
    <property type="nucleotide sequence ID" value="NZ_LT629772.1"/>
</dbReference>
<dbReference type="OrthoDB" id="9802739at2"/>
<comment type="catalytic activity">
    <reaction evidence="7">
        <text>D-glucose 6-phosphate + NADP(+) = 6-phospho-D-glucono-1,5-lactone + NADPH + H(+)</text>
        <dbReference type="Rhea" id="RHEA:15841"/>
        <dbReference type="ChEBI" id="CHEBI:15378"/>
        <dbReference type="ChEBI" id="CHEBI:57783"/>
        <dbReference type="ChEBI" id="CHEBI:57955"/>
        <dbReference type="ChEBI" id="CHEBI:58349"/>
        <dbReference type="ChEBI" id="CHEBI:61548"/>
        <dbReference type="EC" id="1.1.1.49"/>
    </reaction>
</comment>
<dbReference type="HAMAP" id="MF_00966">
    <property type="entry name" value="G6PD"/>
    <property type="match status" value="1"/>
</dbReference>
<evidence type="ECO:0000313" key="11">
    <source>
        <dbReference type="Proteomes" id="UP000199103"/>
    </source>
</evidence>
<evidence type="ECO:0000256" key="7">
    <source>
        <dbReference type="HAMAP-Rule" id="MF_00966"/>
    </source>
</evidence>
<keyword evidence="3 7" id="KW-0313">Glucose metabolism</keyword>
<comment type="pathway">
    <text evidence="1 7">Carbohydrate degradation; pentose phosphate pathway; D-ribulose 5-phosphate from D-glucose 6-phosphate (oxidative stage): step 1/3.</text>
</comment>
<keyword evidence="6 7" id="KW-0119">Carbohydrate metabolism</keyword>
<dbReference type="InterPro" id="IPR019796">
    <property type="entry name" value="G6P_DH_AS"/>
</dbReference>
<sequence>MPQQTISSGPQQAPTPTVFVLFGATGDLSRRMVLPAFYDLFCRGLTPPEWVLVGNGRGADADQDFAERVRASLEEFGPGSDKIDDKQWKDFSDRLRFAGGGFDETDPGSLLDVIGEAADGIGDGAQYVHYLAVPPVAFGEVVAGLAAHDLLKNAKVVFEKPYGTSLQSFTELDEQVHSVMKEEQVFRIDHFLGKEATQNLHVLRFGNAMINKIWSADAVAQVQIDAPEPLDVAQRAEFYDATGAFKDMIATHLFQVAAEVAMDPPASIAPDDLQDAREQVLAAFRPLDPSEVVFGQFDGYTDIDKITDDSTTDTLAAVRLWVDTDRWRGVPFVLRSGKRMAGDDQLVSLIMRETQGPLGDLDDAAARLEISLKGSGSIAVALIMKRPGPDLTLREERIDLSLGEVSGGEALDPYVALIHDVLLGDRSLFTSSAGLADAWRVAEPVLADPPEPLPYEPDGWGPKQAEALTDGLGWMTERE</sequence>
<reference evidence="10 11" key="1">
    <citation type="submission" date="2016-10" db="EMBL/GenBank/DDBJ databases">
        <authorList>
            <person name="de Groot N.N."/>
        </authorList>
    </citation>
    <scope>NUCLEOTIDE SEQUENCE [LARGE SCALE GENOMIC DNA]</scope>
    <source>
        <strain evidence="10 11">DSM 21800</strain>
    </source>
</reference>
<dbReference type="PANTHER" id="PTHR23429:SF0">
    <property type="entry name" value="GLUCOSE-6-PHOSPHATE 1-DEHYDROGENASE"/>
    <property type="match status" value="1"/>
</dbReference>
<dbReference type="InterPro" id="IPR022675">
    <property type="entry name" value="G6P_DH_C"/>
</dbReference>
<feature type="domain" description="Glucose-6-phosphate dehydrogenase C-terminal" evidence="9">
    <location>
        <begin position="202"/>
        <end position="470"/>
    </location>
</feature>
<feature type="binding site" evidence="7">
    <location>
        <position position="57"/>
    </location>
    <ligand>
        <name>NADP(+)</name>
        <dbReference type="ChEBI" id="CHEBI:58349"/>
    </ligand>
</feature>
<dbReference type="SUPFAM" id="SSF55347">
    <property type="entry name" value="Glyceraldehyde-3-phosphate dehydrogenase-like, C-terminal domain"/>
    <property type="match status" value="1"/>
</dbReference>
<dbReference type="GO" id="GO:0006006">
    <property type="term" value="P:glucose metabolic process"/>
    <property type="evidence" value="ECO:0007669"/>
    <property type="project" value="UniProtKB-KW"/>
</dbReference>
<dbReference type="GO" id="GO:0005829">
    <property type="term" value="C:cytosol"/>
    <property type="evidence" value="ECO:0007669"/>
    <property type="project" value="TreeGrafter"/>
</dbReference>
<dbReference type="SUPFAM" id="SSF51735">
    <property type="entry name" value="NAD(P)-binding Rossmann-fold domains"/>
    <property type="match status" value="1"/>
</dbReference>
<evidence type="ECO:0000256" key="6">
    <source>
        <dbReference type="ARBA" id="ARBA00023277"/>
    </source>
</evidence>
<feature type="binding site" evidence="7">
    <location>
        <position position="194"/>
    </location>
    <ligand>
        <name>substrate</name>
    </ligand>
</feature>
<dbReference type="AlphaFoldDB" id="A0A1H1Q6F5"/>
<evidence type="ECO:0000256" key="2">
    <source>
        <dbReference type="ARBA" id="ARBA00009975"/>
    </source>
</evidence>
<proteinExistence type="inferred from homology"/>
<feature type="binding site" evidence="7">
    <location>
        <position position="338"/>
    </location>
    <ligand>
        <name>substrate</name>
    </ligand>
</feature>
<dbReference type="PIRSF" id="PIRSF000110">
    <property type="entry name" value="G6PD"/>
    <property type="match status" value="1"/>
</dbReference>
<dbReference type="InterPro" id="IPR022674">
    <property type="entry name" value="G6P_DH_NAD-bd"/>
</dbReference>
<dbReference type="PROSITE" id="PS00069">
    <property type="entry name" value="G6P_DEHYDROGENASE"/>
    <property type="match status" value="1"/>
</dbReference>
<dbReference type="PRINTS" id="PR00079">
    <property type="entry name" value="G6PDHDRGNASE"/>
</dbReference>
<name>A0A1H1Q6F5_9ACTN</name>
<feature type="binding site" evidence="7">
    <location>
        <position position="228"/>
    </location>
    <ligand>
        <name>substrate</name>
    </ligand>
</feature>
<feature type="binding site" evidence="7">
    <location>
        <begin position="23"/>
        <end position="30"/>
    </location>
    <ligand>
        <name>NADP(+)</name>
        <dbReference type="ChEBI" id="CHEBI:58349"/>
    </ligand>
</feature>
<dbReference type="STRING" id="630515.SAMN04489812_1154"/>